<dbReference type="AlphaFoldDB" id="A0AAJ6CRH3"/>
<evidence type="ECO:0000313" key="4">
    <source>
        <dbReference type="EMBL" id="WFG39216.1"/>
    </source>
</evidence>
<organism evidence="4 5">
    <name type="scientific">Candidatus Lucifugimonas marina</name>
    <dbReference type="NCBI Taxonomy" id="3038979"/>
    <lineage>
        <taxon>Bacteria</taxon>
        <taxon>Bacillati</taxon>
        <taxon>Chloroflexota</taxon>
        <taxon>Dehalococcoidia</taxon>
        <taxon>SAR202 cluster</taxon>
        <taxon>Candidatus Lucifugimonadales</taxon>
        <taxon>Candidatus Lucifugimonadaceae</taxon>
        <taxon>Candidatus Lucifugimonas</taxon>
    </lineage>
</organism>
<comment type="similarity">
    <text evidence="1">Belongs to the short-chain dehydrogenases/reductases (SDR) family.</text>
</comment>
<reference evidence="5 6" key="1">
    <citation type="submission" date="2019-11" db="EMBL/GenBank/DDBJ databases">
        <authorList>
            <person name="Cho J.-C."/>
        </authorList>
    </citation>
    <scope>NUCLEOTIDE SEQUENCE [LARGE SCALE GENOMIC DNA]</scope>
    <source>
        <strain evidence="4 5">JH1073</strain>
        <strain evidence="3 6">JH702</strain>
    </source>
</reference>
<dbReference type="Proteomes" id="UP001219901">
    <property type="component" value="Chromosome"/>
</dbReference>
<dbReference type="PANTHER" id="PTHR42760:SF115">
    <property type="entry name" value="3-OXOACYL-[ACYL-CARRIER-PROTEIN] REDUCTASE FABG"/>
    <property type="match status" value="1"/>
</dbReference>
<dbReference type="FunFam" id="3.40.50.720:FF:000084">
    <property type="entry name" value="Short-chain dehydrogenase reductase"/>
    <property type="match status" value="1"/>
</dbReference>
<dbReference type="Pfam" id="PF13561">
    <property type="entry name" value="adh_short_C2"/>
    <property type="match status" value="1"/>
</dbReference>
<dbReference type="CDD" id="cd05233">
    <property type="entry name" value="SDR_c"/>
    <property type="match status" value="1"/>
</dbReference>
<protein>
    <submittedName>
        <fullName evidence="4">Glucose 1-dehydrogenase</fullName>
        <ecNumber evidence="4">1.1.1.47</ecNumber>
    </submittedName>
</protein>
<evidence type="ECO:0000313" key="3">
    <source>
        <dbReference type="EMBL" id="MDG0866058.1"/>
    </source>
</evidence>
<dbReference type="SUPFAM" id="SSF51735">
    <property type="entry name" value="NAD(P)-binding Rossmann-fold domains"/>
    <property type="match status" value="1"/>
</dbReference>
<gene>
    <name evidence="3" type="ORF">GKO46_03110</name>
    <name evidence="4" type="ORF">GKO48_06150</name>
</gene>
<keyword evidence="5" id="KW-1185">Reference proteome</keyword>
<dbReference type="EMBL" id="WMBE01000001">
    <property type="protein sequence ID" value="MDG0866058.1"/>
    <property type="molecule type" value="Genomic_DNA"/>
</dbReference>
<sequence>MAHRSFHMAGRLEGKIAHITGGGSGLGDAMAHLFASEGARIAISDLKLDVAERVAKSVVNAGGDAIALAGDVSKREDCERMIAETIGQLGGIDVLVNSAGVTPRYAPKDWDFEQTWDWVVSINLKGSMMMSRFAVDHMKTQNSGSIVNLASIIGLVGYAQGISDGFNPYPHTKGGVVQMTRDMSIALAKQGIRVNSLCPGFTYTPLVTTLVEDADMHERLKSLHPMGRLGDPKEIANAALFLASDEASFITGVNLPVDGGYTAQ</sequence>
<name>A0AAJ6CRH3_9CHLR</name>
<keyword evidence="2 4" id="KW-0560">Oxidoreductase</keyword>
<dbReference type="PRINTS" id="PR00081">
    <property type="entry name" value="GDHRDH"/>
</dbReference>
<dbReference type="Gene3D" id="3.40.50.720">
    <property type="entry name" value="NAD(P)-binding Rossmann-like Domain"/>
    <property type="match status" value="1"/>
</dbReference>
<evidence type="ECO:0000256" key="2">
    <source>
        <dbReference type="ARBA" id="ARBA00023002"/>
    </source>
</evidence>
<dbReference type="GO" id="GO:0047936">
    <property type="term" value="F:glucose 1-dehydrogenase [NAD(P)+] activity"/>
    <property type="evidence" value="ECO:0007669"/>
    <property type="project" value="UniProtKB-EC"/>
</dbReference>
<dbReference type="PANTHER" id="PTHR42760">
    <property type="entry name" value="SHORT-CHAIN DEHYDROGENASES/REDUCTASES FAMILY MEMBER"/>
    <property type="match status" value="1"/>
</dbReference>
<dbReference type="PRINTS" id="PR00080">
    <property type="entry name" value="SDRFAMILY"/>
</dbReference>
<evidence type="ECO:0000256" key="1">
    <source>
        <dbReference type="ARBA" id="ARBA00006484"/>
    </source>
</evidence>
<proteinExistence type="inferred from homology"/>
<dbReference type="EC" id="1.1.1.47" evidence="4"/>
<dbReference type="EMBL" id="CP046147">
    <property type="protein sequence ID" value="WFG39216.1"/>
    <property type="molecule type" value="Genomic_DNA"/>
</dbReference>
<dbReference type="NCBIfam" id="NF005559">
    <property type="entry name" value="PRK07231.1"/>
    <property type="match status" value="1"/>
</dbReference>
<reference evidence="5" key="3">
    <citation type="submission" date="2023-06" db="EMBL/GenBank/DDBJ databases">
        <title>Pangenomics reveal diversification of enzyme families and niche specialization in globally abundant SAR202 bacteria.</title>
        <authorList>
            <person name="Saw J.H.W."/>
        </authorList>
    </citation>
    <scope>NUCLEOTIDE SEQUENCE [LARGE SCALE GENOMIC DNA]</scope>
    <source>
        <strain evidence="5">JH1073</strain>
    </source>
</reference>
<evidence type="ECO:0000313" key="5">
    <source>
        <dbReference type="Proteomes" id="UP001219901"/>
    </source>
</evidence>
<dbReference type="InterPro" id="IPR036291">
    <property type="entry name" value="NAD(P)-bd_dom_sf"/>
</dbReference>
<dbReference type="InterPro" id="IPR002347">
    <property type="entry name" value="SDR_fam"/>
</dbReference>
<evidence type="ECO:0000313" key="6">
    <source>
        <dbReference type="Proteomes" id="UP001321249"/>
    </source>
</evidence>
<dbReference type="Proteomes" id="UP001321249">
    <property type="component" value="Unassembled WGS sequence"/>
</dbReference>
<accession>A0AAJ6CRH3</accession>
<reference evidence="4" key="2">
    <citation type="journal article" date="2023" name="Nat. Commun.">
        <title>Cultivation of marine bacteria of the SAR202 clade.</title>
        <authorList>
            <person name="Lim Y."/>
            <person name="Seo J.H."/>
            <person name="Giovannoni S.J."/>
            <person name="Kang I."/>
            <person name="Cho J.C."/>
        </authorList>
    </citation>
    <scope>NUCLEOTIDE SEQUENCE</scope>
    <source>
        <strain evidence="4">JH1073</strain>
    </source>
</reference>